<evidence type="ECO:0000313" key="4">
    <source>
        <dbReference type="Proteomes" id="UP000887566"/>
    </source>
</evidence>
<dbReference type="Pfam" id="PF00625">
    <property type="entry name" value="Guanylate_kin"/>
    <property type="match status" value="1"/>
</dbReference>
<feature type="domain" description="Guanylate kinase-like" evidence="2">
    <location>
        <begin position="289"/>
        <end position="393"/>
    </location>
</feature>
<dbReference type="GO" id="GO:0005886">
    <property type="term" value="C:plasma membrane"/>
    <property type="evidence" value="ECO:0007669"/>
    <property type="project" value="TreeGrafter"/>
</dbReference>
<dbReference type="PANTHER" id="PTHR13865:SF28">
    <property type="entry name" value="POLYCHAETOID, ISOFORM O"/>
    <property type="match status" value="1"/>
</dbReference>
<dbReference type="Gene3D" id="2.30.30.40">
    <property type="entry name" value="SH3 Domains"/>
    <property type="match status" value="1"/>
</dbReference>
<dbReference type="InterPro" id="IPR008145">
    <property type="entry name" value="GK/Ca_channel_bsu"/>
</dbReference>
<feature type="compositionally biased region" description="Polar residues" evidence="1">
    <location>
        <begin position="440"/>
        <end position="452"/>
    </location>
</feature>
<evidence type="ECO:0000256" key="1">
    <source>
        <dbReference type="SAM" id="MobiDB-lite"/>
    </source>
</evidence>
<dbReference type="InterPro" id="IPR001478">
    <property type="entry name" value="PDZ"/>
</dbReference>
<dbReference type="SUPFAM" id="SSF50156">
    <property type="entry name" value="PDZ domain-like"/>
    <property type="match status" value="1"/>
</dbReference>
<dbReference type="SMART" id="SM00228">
    <property type="entry name" value="PDZ"/>
    <property type="match status" value="1"/>
</dbReference>
<feature type="region of interest" description="Disordered" evidence="1">
    <location>
        <begin position="435"/>
        <end position="511"/>
    </location>
</feature>
<organism evidence="4 5">
    <name type="scientific">Plectus sambesii</name>
    <dbReference type="NCBI Taxonomy" id="2011161"/>
    <lineage>
        <taxon>Eukaryota</taxon>
        <taxon>Metazoa</taxon>
        <taxon>Ecdysozoa</taxon>
        <taxon>Nematoda</taxon>
        <taxon>Chromadorea</taxon>
        <taxon>Plectida</taxon>
        <taxon>Plectina</taxon>
        <taxon>Plectoidea</taxon>
        <taxon>Plectidae</taxon>
        <taxon>Plectus</taxon>
    </lineage>
</organism>
<dbReference type="GO" id="GO:0050839">
    <property type="term" value="F:cell adhesion molecule binding"/>
    <property type="evidence" value="ECO:0007669"/>
    <property type="project" value="TreeGrafter"/>
</dbReference>
<dbReference type="GO" id="GO:0150105">
    <property type="term" value="P:protein localization to cell-cell junction"/>
    <property type="evidence" value="ECO:0007669"/>
    <property type="project" value="TreeGrafter"/>
</dbReference>
<dbReference type="Pfam" id="PF00595">
    <property type="entry name" value="PDZ"/>
    <property type="match status" value="1"/>
</dbReference>
<dbReference type="InterPro" id="IPR027417">
    <property type="entry name" value="P-loop_NTPase"/>
</dbReference>
<dbReference type="Gene3D" id="2.30.42.10">
    <property type="match status" value="1"/>
</dbReference>
<dbReference type="AlphaFoldDB" id="A0A914UTZ8"/>
<dbReference type="SUPFAM" id="SSF52540">
    <property type="entry name" value="P-loop containing nucleoside triphosphate hydrolases"/>
    <property type="match status" value="1"/>
</dbReference>
<accession>A0A914UTZ8</accession>
<proteinExistence type="predicted"/>
<evidence type="ECO:0000313" key="5">
    <source>
        <dbReference type="WBParaSite" id="PSAMB.scaffold12538size2719.g34921.t1"/>
    </source>
</evidence>
<dbReference type="Proteomes" id="UP000887566">
    <property type="component" value="Unplaced"/>
</dbReference>
<dbReference type="GO" id="GO:0045216">
    <property type="term" value="P:cell-cell junction organization"/>
    <property type="evidence" value="ECO:0007669"/>
    <property type="project" value="TreeGrafter"/>
</dbReference>
<dbReference type="PANTHER" id="PTHR13865">
    <property type="entry name" value="TIGHT JUNCTION PROTEIN"/>
    <property type="match status" value="1"/>
</dbReference>
<dbReference type="SMART" id="SM00072">
    <property type="entry name" value="GuKc"/>
    <property type="match status" value="1"/>
</dbReference>
<dbReference type="PROSITE" id="PS50106">
    <property type="entry name" value="PDZ"/>
    <property type="match status" value="1"/>
</dbReference>
<dbReference type="WBParaSite" id="PSAMB.scaffold12538size2719.g34921.t1">
    <property type="protein sequence ID" value="PSAMB.scaffold12538size2719.g34921.t1"/>
    <property type="gene ID" value="PSAMB.scaffold12538size2719.g34921"/>
</dbReference>
<keyword evidence="4" id="KW-1185">Reference proteome</keyword>
<dbReference type="InterPro" id="IPR036034">
    <property type="entry name" value="PDZ_sf"/>
</dbReference>
<reference evidence="5" key="1">
    <citation type="submission" date="2022-11" db="UniProtKB">
        <authorList>
            <consortium name="WormBaseParasite"/>
        </authorList>
    </citation>
    <scope>IDENTIFICATION</scope>
</reference>
<protein>
    <submittedName>
        <fullName evidence="5">Uncharacterized protein</fullName>
    </submittedName>
</protein>
<evidence type="ECO:0000259" key="2">
    <source>
        <dbReference type="PROSITE" id="PS50052"/>
    </source>
</evidence>
<feature type="compositionally biased region" description="Basic and acidic residues" evidence="1">
    <location>
        <begin position="471"/>
        <end position="490"/>
    </location>
</feature>
<dbReference type="GO" id="GO:0005923">
    <property type="term" value="C:bicellular tight junction"/>
    <property type="evidence" value="ECO:0007669"/>
    <property type="project" value="TreeGrafter"/>
</dbReference>
<evidence type="ECO:0000259" key="3">
    <source>
        <dbReference type="PROSITE" id="PS50106"/>
    </source>
</evidence>
<dbReference type="PROSITE" id="PS50052">
    <property type="entry name" value="GUANYLATE_KINASE_2"/>
    <property type="match status" value="1"/>
</dbReference>
<name>A0A914UTZ8_9BILA</name>
<dbReference type="Gene3D" id="3.40.50.300">
    <property type="entry name" value="P-loop containing nucleotide triphosphate hydrolases"/>
    <property type="match status" value="1"/>
</dbReference>
<dbReference type="GO" id="GO:0098609">
    <property type="term" value="P:cell-cell adhesion"/>
    <property type="evidence" value="ECO:0007669"/>
    <property type="project" value="TreeGrafter"/>
</dbReference>
<feature type="domain" description="PDZ" evidence="3">
    <location>
        <begin position="1"/>
        <end position="72"/>
    </location>
</feature>
<dbReference type="InterPro" id="IPR008144">
    <property type="entry name" value="Guanylate_kin-like_dom"/>
</dbReference>
<sequence length="541" mass="60194">GSVGVRVVGGNEVGIFVSAVQTHSPAASKGVRPGDKILKVNGTDMRGVTREEAVLYLLGLQDEVELLLQYRKDEYDRVRAQQLGDNFFIRTHFDHDKPSMQQELVFKHGDIFQIIDTLFGGTVGSWQAIKVYSPSDAAKPEPQQNQIKGVIPNAQTAEKLAALDPFRVNRANGNAENTQSNTLTKAGGAFFRRKMGLGSRRAKSLNKAHWDEVVFAQGNVQFAAYERVKLSTPGFLRPVVLFGPLADVSRELLLKDFPLRFASPSTDATQKADEQAMDTSTSAASHGIVRLSSIREIMAKNKHCLLDVTPSSVEKLQYAQYAPIVVFVDVDSRSRLRELRSKAGVSSSTSSVSTKKLLDQAARIKKYYSHLLTATLDATKEDQWFEALRELVSHLQDRRVWMAETKPVDVAADDFLFPMANSRFTNYDSDGESLKGDYSSDYSALPPQNGQSTQQTTTTLRDSTLNGSMYDDPRMQRSRYDNQRSLERSHSTAAAWNAPRSAGPYPQPNHPNTVYTRYYDDTSHSNYASQYGDIPPRPPPI</sequence>